<keyword evidence="1" id="KW-0472">Membrane</keyword>
<dbReference type="RefSeq" id="WP_071196014.1">
    <property type="nucleotide sequence ID" value="NZ_JAWJAC010000004.1"/>
</dbReference>
<keyword evidence="1" id="KW-0812">Transmembrane</keyword>
<name>A0AB35RKA9_9ENTR</name>
<sequence length="260" mass="30472">MLRKCELCLKEKELAESHSIPRSYFKRLKRTDSQLIVIKKGLKPKRENVDPKEPLLCFDCEQFISREFEGYGTRLLRDHRNIRKNSDHLIINSFDYKRFYLFLLSILWRASISKGVHYSTVNGAPVLDDLMRHCIVNKTIRINRVSQIKIDNFIKICVFRMVDGTNNISDDVIKSVLSNFAFKRVEAVNGFTWYFLVEGFVVFYVFTIGKNYHDIRRMRLRSQLTSGSHQKIYKLEISKDALLAEIFNDMIVSAKCNPDA</sequence>
<dbReference type="AlphaFoldDB" id="A0AB35RKA9"/>
<comment type="caution">
    <text evidence="2">The sequence shown here is derived from an EMBL/GenBank/DDBJ whole genome shotgun (WGS) entry which is preliminary data.</text>
</comment>
<evidence type="ECO:0000313" key="3">
    <source>
        <dbReference type="Proteomes" id="UP001286589"/>
    </source>
</evidence>
<gene>
    <name evidence="2" type="ORF">R0H02_08740</name>
</gene>
<dbReference type="Proteomes" id="UP001286589">
    <property type="component" value="Unassembled WGS sequence"/>
</dbReference>
<keyword evidence="3" id="KW-1185">Reference proteome</keyword>
<accession>A0AB35RKA9</accession>
<evidence type="ECO:0000313" key="2">
    <source>
        <dbReference type="EMBL" id="MDV2862546.1"/>
    </source>
</evidence>
<evidence type="ECO:0008006" key="4">
    <source>
        <dbReference type="Google" id="ProtNLM"/>
    </source>
</evidence>
<evidence type="ECO:0000256" key="1">
    <source>
        <dbReference type="SAM" id="Phobius"/>
    </source>
</evidence>
<keyword evidence="1" id="KW-1133">Transmembrane helix</keyword>
<reference evidence="2 3" key="1">
    <citation type="submission" date="2023-10" db="EMBL/GenBank/DDBJ databases">
        <title>Phytobacter spp. The emergence of a new genus of hospital-origin enterobacteria encoding carbapenemases in Argentina.</title>
        <authorList>
            <person name="Vay C."/>
            <person name="Almuzara M."/>
            <person name="Traglia G.M."/>
            <person name="Campos J."/>
        </authorList>
    </citation>
    <scope>NUCLEOTIDE SEQUENCE [LARGE SCALE GENOMIC DNA]</scope>
    <source>
        <strain evidence="2 3">CVMA36</strain>
    </source>
</reference>
<organism evidence="2 3">
    <name type="scientific">Phytobacter ursingii</name>
    <dbReference type="NCBI Taxonomy" id="1972431"/>
    <lineage>
        <taxon>Bacteria</taxon>
        <taxon>Pseudomonadati</taxon>
        <taxon>Pseudomonadota</taxon>
        <taxon>Gammaproteobacteria</taxon>
        <taxon>Enterobacterales</taxon>
        <taxon>Enterobacteriaceae</taxon>
        <taxon>Phytobacter</taxon>
    </lineage>
</organism>
<proteinExistence type="predicted"/>
<feature type="transmembrane region" description="Helical" evidence="1">
    <location>
        <begin position="191"/>
        <end position="209"/>
    </location>
</feature>
<protein>
    <recommendedName>
        <fullName evidence="4">DUF4238 domain-containing protein</fullName>
    </recommendedName>
</protein>
<dbReference type="EMBL" id="JAWJAC010000004">
    <property type="protein sequence ID" value="MDV2862546.1"/>
    <property type="molecule type" value="Genomic_DNA"/>
</dbReference>